<evidence type="ECO:0000313" key="8">
    <source>
        <dbReference type="Proteomes" id="UP000321659"/>
    </source>
</evidence>
<feature type="domain" description="Maltose/galactoside acetyltransferase" evidence="6">
    <location>
        <begin position="7"/>
        <end position="60"/>
    </location>
</feature>
<keyword evidence="3" id="KW-0677">Repeat</keyword>
<dbReference type="RefSeq" id="WP_112249541.1">
    <property type="nucleotide sequence ID" value="NZ_CBCRTS010000005.1"/>
</dbReference>
<dbReference type="InterPro" id="IPR024688">
    <property type="entry name" value="Mac_dom"/>
</dbReference>
<dbReference type="Proteomes" id="UP000321659">
    <property type="component" value="Unassembled WGS sequence"/>
</dbReference>
<comment type="caution">
    <text evidence="7">The sequence shown here is derived from an EMBL/GenBank/DDBJ whole genome shotgun (WGS) entry which is preliminary data.</text>
</comment>
<dbReference type="Gene3D" id="2.160.10.10">
    <property type="entry name" value="Hexapeptide repeat proteins"/>
    <property type="match status" value="1"/>
</dbReference>
<dbReference type="SUPFAM" id="SSF51161">
    <property type="entry name" value="Trimeric LpxA-like enzymes"/>
    <property type="match status" value="1"/>
</dbReference>
<evidence type="ECO:0000313" key="7">
    <source>
        <dbReference type="EMBL" id="TWW11814.1"/>
    </source>
</evidence>
<dbReference type="GeneID" id="83548135"/>
<comment type="similarity">
    <text evidence="1 5">Belongs to the transferase hexapeptide repeat family.</text>
</comment>
<organism evidence="7 8">
    <name type="scientific">Dellaglioa algida</name>
    <dbReference type="NCBI Taxonomy" id="105612"/>
    <lineage>
        <taxon>Bacteria</taxon>
        <taxon>Bacillati</taxon>
        <taxon>Bacillota</taxon>
        <taxon>Bacilli</taxon>
        <taxon>Lactobacillales</taxon>
        <taxon>Lactobacillaceae</taxon>
        <taxon>Dellaglioa</taxon>
    </lineage>
</organism>
<dbReference type="AlphaFoldDB" id="A0A2C8EKZ6"/>
<keyword evidence="4 5" id="KW-0012">Acyltransferase</keyword>
<dbReference type="PANTHER" id="PTHR43017:SF1">
    <property type="entry name" value="ACETYLTRANSFERASE YJL218W-RELATED"/>
    <property type="match status" value="1"/>
</dbReference>
<sequence>MDTEEIKKRMDSGEIYFENAEINQEQMKYTDWIFEYNQLLPSKSIEKKQLLNKFLGGIGEETTLLQPLHANWGKNTFIGARVYSNFNLTLVDDTKIIIGDDTMIGPNVTLIAGTHPLNSDLRLKNAQYNLPVTIGKNVWLGASVIVFPGVTIGENSVIGAGSLVTKDVPDNYLAYGSPCKLIKKIES</sequence>
<dbReference type="SMART" id="SM01266">
    <property type="entry name" value="Mac"/>
    <property type="match status" value="1"/>
</dbReference>
<dbReference type="FunFam" id="2.160.10.10:FF:000025">
    <property type="entry name" value="Hexapeptide-repeat containing-acetyltransferase"/>
    <property type="match status" value="1"/>
</dbReference>
<dbReference type="GO" id="GO:0008870">
    <property type="term" value="F:galactoside O-acetyltransferase activity"/>
    <property type="evidence" value="ECO:0007669"/>
    <property type="project" value="TreeGrafter"/>
</dbReference>
<dbReference type="InterPro" id="IPR039369">
    <property type="entry name" value="LacA-like"/>
</dbReference>
<dbReference type="InterPro" id="IPR011004">
    <property type="entry name" value="Trimer_LpxA-like_sf"/>
</dbReference>
<dbReference type="EMBL" id="SRRQ01000001">
    <property type="protein sequence ID" value="TWW11814.1"/>
    <property type="molecule type" value="Genomic_DNA"/>
</dbReference>
<proteinExistence type="inferred from homology"/>
<gene>
    <name evidence="7" type="primary">lacA</name>
    <name evidence="7" type="ORF">LABALGLTS371_00250</name>
</gene>
<evidence type="ECO:0000256" key="3">
    <source>
        <dbReference type="ARBA" id="ARBA00022737"/>
    </source>
</evidence>
<dbReference type="InterPro" id="IPR018357">
    <property type="entry name" value="Hexapep_transf_CS"/>
</dbReference>
<name>A0A2C8EKZ6_9LACO</name>
<accession>A0A2C8EKZ6</accession>
<keyword evidence="2 5" id="KW-0808">Transferase</keyword>
<dbReference type="PROSITE" id="PS00101">
    <property type="entry name" value="HEXAPEP_TRANSFERASES"/>
    <property type="match status" value="1"/>
</dbReference>
<evidence type="ECO:0000256" key="4">
    <source>
        <dbReference type="ARBA" id="ARBA00023315"/>
    </source>
</evidence>
<evidence type="ECO:0000256" key="2">
    <source>
        <dbReference type="ARBA" id="ARBA00022679"/>
    </source>
</evidence>
<evidence type="ECO:0000259" key="6">
    <source>
        <dbReference type="SMART" id="SM01266"/>
    </source>
</evidence>
<dbReference type="Pfam" id="PF12464">
    <property type="entry name" value="Mac"/>
    <property type="match status" value="1"/>
</dbReference>
<dbReference type="EC" id="2.3.1.-" evidence="5"/>
<dbReference type="CDD" id="cd03357">
    <property type="entry name" value="LbH_MAT_GAT"/>
    <property type="match status" value="1"/>
</dbReference>
<reference evidence="7 8" key="1">
    <citation type="submission" date="2019-04" db="EMBL/GenBank/DDBJ databases">
        <title>In vitro growth and metabolic characteristics of meat-borne Lactobacillus algidus strains.</title>
        <authorList>
            <person name="Sade E."/>
            <person name="Per J."/>
            <person name="Tytti H."/>
            <person name="Johanna B.K."/>
        </authorList>
    </citation>
    <scope>NUCLEOTIDE SEQUENCE [LARGE SCALE GENOMIC DNA]</scope>
    <source>
        <strain evidence="7 8">LTS37-1</strain>
    </source>
</reference>
<dbReference type="PANTHER" id="PTHR43017">
    <property type="entry name" value="GALACTOSIDE O-ACETYLTRANSFERASE"/>
    <property type="match status" value="1"/>
</dbReference>
<protein>
    <recommendedName>
        <fullName evidence="5">Acetyltransferase</fullName>
        <ecNumber evidence="5">2.3.1.-</ecNumber>
    </recommendedName>
</protein>
<dbReference type="InterPro" id="IPR001451">
    <property type="entry name" value="Hexapep"/>
</dbReference>
<evidence type="ECO:0000256" key="1">
    <source>
        <dbReference type="ARBA" id="ARBA00007274"/>
    </source>
</evidence>
<evidence type="ECO:0000256" key="5">
    <source>
        <dbReference type="RuleBase" id="RU367021"/>
    </source>
</evidence>
<dbReference type="Pfam" id="PF14602">
    <property type="entry name" value="Hexapep_2"/>
    <property type="match status" value="2"/>
</dbReference>